<dbReference type="PANTHER" id="PTHR33164:SF5">
    <property type="entry name" value="ORGANIC HYDROPEROXIDE RESISTANCE TRANSCRIPTIONAL REGULATOR"/>
    <property type="match status" value="1"/>
</dbReference>
<reference evidence="7 8" key="1">
    <citation type="journal article" date="2011" name="J. Bacteriol.">
        <title>Genome sequence of Brevibacillus laterosporus LMG 15441, a pathogen of invertebrates.</title>
        <authorList>
            <person name="Djukic M."/>
            <person name="Poehlein A."/>
            <person name="Thurmer A."/>
            <person name="Daniel R."/>
        </authorList>
    </citation>
    <scope>NUCLEOTIDE SEQUENCE [LARGE SCALE GENOMIC DNA]</scope>
    <source>
        <strain evidence="7 8">LMG 15441</strain>
    </source>
</reference>
<dbReference type="STRING" id="1042163.BRLA_c009860"/>
<dbReference type="PROSITE" id="PS50995">
    <property type="entry name" value="HTH_MARR_2"/>
    <property type="match status" value="1"/>
</dbReference>
<keyword evidence="8" id="KW-1185">Reference proteome</keyword>
<dbReference type="GO" id="GO:0006950">
    <property type="term" value="P:response to stress"/>
    <property type="evidence" value="ECO:0007669"/>
    <property type="project" value="TreeGrafter"/>
</dbReference>
<evidence type="ECO:0000256" key="1">
    <source>
        <dbReference type="ARBA" id="ARBA00004496"/>
    </source>
</evidence>
<dbReference type="KEGG" id="blr:BRLA_c009860"/>
<dbReference type="Pfam" id="PF22381">
    <property type="entry name" value="Staph_reg_Sar_Rot"/>
    <property type="match status" value="1"/>
</dbReference>
<dbReference type="PANTHER" id="PTHR33164">
    <property type="entry name" value="TRANSCRIPTIONAL REGULATOR, MARR FAMILY"/>
    <property type="match status" value="1"/>
</dbReference>
<evidence type="ECO:0000313" key="7">
    <source>
        <dbReference type="EMBL" id="AIG25326.1"/>
    </source>
</evidence>
<dbReference type="GO" id="GO:0003700">
    <property type="term" value="F:DNA-binding transcription factor activity"/>
    <property type="evidence" value="ECO:0007669"/>
    <property type="project" value="InterPro"/>
</dbReference>
<dbReference type="eggNOG" id="COG1846">
    <property type="taxonomic scope" value="Bacteria"/>
</dbReference>
<dbReference type="SUPFAM" id="SSF46785">
    <property type="entry name" value="Winged helix' DNA-binding domain"/>
    <property type="match status" value="1"/>
</dbReference>
<dbReference type="Gene3D" id="1.10.10.10">
    <property type="entry name" value="Winged helix-like DNA-binding domain superfamily/Winged helix DNA-binding domain"/>
    <property type="match status" value="1"/>
</dbReference>
<dbReference type="AlphaFoldDB" id="A0A075R1N8"/>
<gene>
    <name evidence="7" type="primary">ohrR</name>
    <name evidence="7" type="ORF">BRLA_c009860</name>
</gene>
<evidence type="ECO:0000256" key="5">
    <source>
        <dbReference type="ARBA" id="ARBA00023163"/>
    </source>
</evidence>
<evidence type="ECO:0000256" key="4">
    <source>
        <dbReference type="ARBA" id="ARBA00023125"/>
    </source>
</evidence>
<keyword evidence="3" id="KW-0805">Transcription regulation</keyword>
<sequence>MNNKKMLALDQQLCFSIYACSREICRLYRPHLEEMGLTYPQYLVLLILWDEHSCTVKQLGQLLYLDSGTLTPMLKRLEAMELVKRERSTTDERTVNITITEKGKQLQSRANGIKNALVESTAISMEEFGPLLEQMQAMLERIHELNKNKTYCCIEADKE</sequence>
<accession>A0A075R1N8</accession>
<dbReference type="GO" id="GO:0003677">
    <property type="term" value="F:DNA binding"/>
    <property type="evidence" value="ECO:0007669"/>
    <property type="project" value="UniProtKB-KW"/>
</dbReference>
<feature type="domain" description="HTH marR-type" evidence="6">
    <location>
        <begin position="10"/>
        <end position="144"/>
    </location>
</feature>
<evidence type="ECO:0000259" key="6">
    <source>
        <dbReference type="PROSITE" id="PS50995"/>
    </source>
</evidence>
<evidence type="ECO:0000256" key="3">
    <source>
        <dbReference type="ARBA" id="ARBA00023015"/>
    </source>
</evidence>
<dbReference type="GO" id="GO:0005737">
    <property type="term" value="C:cytoplasm"/>
    <property type="evidence" value="ECO:0007669"/>
    <property type="project" value="UniProtKB-SubCell"/>
</dbReference>
<dbReference type="InterPro" id="IPR036390">
    <property type="entry name" value="WH_DNA-bd_sf"/>
</dbReference>
<protein>
    <submittedName>
        <fullName evidence="7">Organic hydroperoxide resistance transcriptional regulator</fullName>
    </submittedName>
</protein>
<organism evidence="7 8">
    <name type="scientific">Brevibacillus laterosporus LMG 15441</name>
    <dbReference type="NCBI Taxonomy" id="1042163"/>
    <lineage>
        <taxon>Bacteria</taxon>
        <taxon>Bacillati</taxon>
        <taxon>Bacillota</taxon>
        <taxon>Bacilli</taxon>
        <taxon>Bacillales</taxon>
        <taxon>Paenibacillaceae</taxon>
        <taxon>Brevibacillus</taxon>
    </lineage>
</organism>
<keyword evidence="4" id="KW-0238">DNA-binding</keyword>
<dbReference type="InterPro" id="IPR036388">
    <property type="entry name" value="WH-like_DNA-bd_sf"/>
</dbReference>
<dbReference type="RefSeq" id="WP_003335155.1">
    <property type="nucleotide sequence ID" value="NZ_CP007806.1"/>
</dbReference>
<dbReference type="Proteomes" id="UP000005850">
    <property type="component" value="Chromosome"/>
</dbReference>
<dbReference type="EMBL" id="CP007806">
    <property type="protein sequence ID" value="AIG25326.1"/>
    <property type="molecule type" value="Genomic_DNA"/>
</dbReference>
<dbReference type="FunFam" id="1.10.10.10:FF:000163">
    <property type="entry name" value="MarR family transcriptional regulator"/>
    <property type="match status" value="1"/>
</dbReference>
<dbReference type="InterPro" id="IPR055166">
    <property type="entry name" value="Transc_reg_Sar_Rot_HTH"/>
</dbReference>
<dbReference type="HOGENOM" id="CLU_083287_3_0_9"/>
<keyword evidence="2" id="KW-0963">Cytoplasm</keyword>
<comment type="subcellular location">
    <subcellularLocation>
        <location evidence="1">Cytoplasm</location>
    </subcellularLocation>
</comment>
<dbReference type="PRINTS" id="PR00598">
    <property type="entry name" value="HTHMARR"/>
</dbReference>
<proteinExistence type="predicted"/>
<evidence type="ECO:0000313" key="8">
    <source>
        <dbReference type="Proteomes" id="UP000005850"/>
    </source>
</evidence>
<evidence type="ECO:0000256" key="2">
    <source>
        <dbReference type="ARBA" id="ARBA00022490"/>
    </source>
</evidence>
<dbReference type="InterPro" id="IPR000835">
    <property type="entry name" value="HTH_MarR-typ"/>
</dbReference>
<keyword evidence="5" id="KW-0804">Transcription</keyword>
<dbReference type="InterPro" id="IPR039422">
    <property type="entry name" value="MarR/SlyA-like"/>
</dbReference>
<name>A0A075R1N8_BRELA</name>
<dbReference type="SMART" id="SM00347">
    <property type="entry name" value="HTH_MARR"/>
    <property type="match status" value="1"/>
</dbReference>